<dbReference type="SUPFAM" id="SSF50978">
    <property type="entry name" value="WD40 repeat-like"/>
    <property type="match status" value="1"/>
</dbReference>
<keyword evidence="4" id="KW-1185">Reference proteome</keyword>
<dbReference type="OrthoDB" id="10248252at2759"/>
<dbReference type="InterPro" id="IPR036322">
    <property type="entry name" value="WD40_repeat_dom_sf"/>
</dbReference>
<dbReference type="SMART" id="SM00320">
    <property type="entry name" value="WD40"/>
    <property type="match status" value="5"/>
</dbReference>
<dbReference type="Proteomes" id="UP000037460">
    <property type="component" value="Unassembled WGS sequence"/>
</dbReference>
<comment type="caution">
    <text evidence="3">The sequence shown here is derived from an EMBL/GenBank/DDBJ whole genome shotgun (WGS) entry which is preliminary data.</text>
</comment>
<sequence>MAGLDASNKPQIIEHIHKSLNLTVYDTKWVPCSARFIVLGSPPRQTGNIQVYNLVHGDAELAAELEMPKSFKCGTFGHSTLADRHLATGDFAGQMAIWDLERLTTPIFSVPDAHSTIINCIDGCGGLRGAGAPEIVTGGRDGCVHVWDPRQKDRPVASMEPEEGAVVRDCWSVSFGDAHSADDRVVCAGYDNGDVKLFDLAAGKIRWETNVSNGVCGVEFDRKDIAMNKLVITTLESRYRLYDMRTHHPVHGYSFLSQAAHESTVWACRHLPQNRDVFMTCGGNGSLELWKYSYPTQRKIKEKDGHDKGVLGQVQLLQKKTFSTQPVASFDWNSDKEGLCVMGCLDQTVRVLICTKLNLL</sequence>
<keyword evidence="2" id="KW-0677">Repeat</keyword>
<dbReference type="EMBL" id="JWZX01003123">
    <property type="protein sequence ID" value="KOO24128.1"/>
    <property type="molecule type" value="Genomic_DNA"/>
</dbReference>
<accession>A0A0M0JD24</accession>
<evidence type="ECO:0000313" key="4">
    <source>
        <dbReference type="Proteomes" id="UP000037460"/>
    </source>
</evidence>
<dbReference type="AlphaFoldDB" id="A0A0M0JD24"/>
<gene>
    <name evidence="3" type="ORF">Ctob_012978</name>
</gene>
<dbReference type="PANTHER" id="PTHR10971">
    <property type="entry name" value="MRNA EXPORT FACTOR AND BUB3"/>
    <property type="match status" value="1"/>
</dbReference>
<evidence type="ECO:0000256" key="2">
    <source>
        <dbReference type="ARBA" id="ARBA00022737"/>
    </source>
</evidence>
<organism evidence="3 4">
    <name type="scientific">Chrysochromulina tobinii</name>
    <dbReference type="NCBI Taxonomy" id="1460289"/>
    <lineage>
        <taxon>Eukaryota</taxon>
        <taxon>Haptista</taxon>
        <taxon>Haptophyta</taxon>
        <taxon>Prymnesiophyceae</taxon>
        <taxon>Prymnesiales</taxon>
        <taxon>Chrysochromulinaceae</taxon>
        <taxon>Chrysochromulina</taxon>
    </lineage>
</organism>
<keyword evidence="1" id="KW-0853">WD repeat</keyword>
<evidence type="ECO:0000256" key="1">
    <source>
        <dbReference type="ARBA" id="ARBA00022574"/>
    </source>
</evidence>
<dbReference type="Pfam" id="PF00400">
    <property type="entry name" value="WD40"/>
    <property type="match status" value="2"/>
</dbReference>
<protein>
    <submittedName>
        <fullName evidence="3">Wd repeat-containing protein 92</fullName>
    </submittedName>
</protein>
<proteinExistence type="predicted"/>
<evidence type="ECO:0000313" key="3">
    <source>
        <dbReference type="EMBL" id="KOO24128.1"/>
    </source>
</evidence>
<dbReference type="InterPro" id="IPR015943">
    <property type="entry name" value="WD40/YVTN_repeat-like_dom_sf"/>
</dbReference>
<dbReference type="InterPro" id="IPR001680">
    <property type="entry name" value="WD40_rpt"/>
</dbReference>
<name>A0A0M0JD24_9EUKA</name>
<reference evidence="4" key="1">
    <citation type="journal article" date="2015" name="PLoS Genet.">
        <title>Genome Sequence and Transcriptome Analyses of Chrysochromulina tobin: Metabolic Tools for Enhanced Algal Fitness in the Prominent Order Prymnesiales (Haptophyceae).</title>
        <authorList>
            <person name="Hovde B.T."/>
            <person name="Deodato C.R."/>
            <person name="Hunsperger H.M."/>
            <person name="Ryken S.A."/>
            <person name="Yost W."/>
            <person name="Jha R.K."/>
            <person name="Patterson J."/>
            <person name="Monnat R.J. Jr."/>
            <person name="Barlow S.B."/>
            <person name="Starkenburg S.R."/>
            <person name="Cattolico R.A."/>
        </authorList>
    </citation>
    <scope>NUCLEOTIDE SEQUENCE</scope>
    <source>
        <strain evidence="4">CCMP291</strain>
    </source>
</reference>
<dbReference type="Gene3D" id="2.130.10.10">
    <property type="entry name" value="YVTN repeat-like/Quinoprotein amine dehydrogenase"/>
    <property type="match status" value="1"/>
</dbReference>